<feature type="non-terminal residue" evidence="2">
    <location>
        <position position="1"/>
    </location>
</feature>
<name>A0A6J4JDR2_9ACTN</name>
<protein>
    <submittedName>
        <fullName evidence="2">Uncharacterized protein</fullName>
    </submittedName>
</protein>
<gene>
    <name evidence="2" type="ORF">AVDCRST_MAG10-3523</name>
</gene>
<proteinExistence type="predicted"/>
<reference evidence="2" key="1">
    <citation type="submission" date="2020-02" db="EMBL/GenBank/DDBJ databases">
        <authorList>
            <person name="Meier V. D."/>
        </authorList>
    </citation>
    <scope>NUCLEOTIDE SEQUENCE</scope>
    <source>
        <strain evidence="2">AVDCRST_MAG10</strain>
    </source>
</reference>
<sequence length="63" mass="6784">GPRSSVFLLFGRRALLRPRRRRRGLALRRPWAQGSRAPTGAGAPGAGPVALPHHVDHRAGCVL</sequence>
<dbReference type="AlphaFoldDB" id="A0A6J4JDR2"/>
<dbReference type="EMBL" id="CADCTB010000210">
    <property type="protein sequence ID" value="CAA9274685.1"/>
    <property type="molecule type" value="Genomic_DNA"/>
</dbReference>
<organism evidence="2">
    <name type="scientific">uncultured Acidimicrobiales bacterium</name>
    <dbReference type="NCBI Taxonomy" id="310071"/>
    <lineage>
        <taxon>Bacteria</taxon>
        <taxon>Bacillati</taxon>
        <taxon>Actinomycetota</taxon>
        <taxon>Acidimicrobiia</taxon>
        <taxon>Acidimicrobiales</taxon>
        <taxon>environmental samples</taxon>
    </lineage>
</organism>
<feature type="region of interest" description="Disordered" evidence="1">
    <location>
        <begin position="26"/>
        <end position="51"/>
    </location>
</feature>
<feature type="non-terminal residue" evidence="2">
    <location>
        <position position="63"/>
    </location>
</feature>
<evidence type="ECO:0000313" key="2">
    <source>
        <dbReference type="EMBL" id="CAA9274685.1"/>
    </source>
</evidence>
<feature type="compositionally biased region" description="Low complexity" evidence="1">
    <location>
        <begin position="37"/>
        <end position="51"/>
    </location>
</feature>
<accession>A0A6J4JDR2</accession>
<evidence type="ECO:0000256" key="1">
    <source>
        <dbReference type="SAM" id="MobiDB-lite"/>
    </source>
</evidence>